<accession>A0A9W8NBC7</accession>
<keyword evidence="3" id="KW-1185">Reference proteome</keyword>
<feature type="compositionally biased region" description="Basic and acidic residues" evidence="1">
    <location>
        <begin position="72"/>
        <end position="97"/>
    </location>
</feature>
<dbReference type="Proteomes" id="UP001148614">
    <property type="component" value="Unassembled WGS sequence"/>
</dbReference>
<dbReference type="VEuPathDB" id="FungiDB:F4678DRAFT_160358"/>
<gene>
    <name evidence="2" type="ORF">NPX13_g6897</name>
</gene>
<organism evidence="2 3">
    <name type="scientific">Xylaria arbuscula</name>
    <dbReference type="NCBI Taxonomy" id="114810"/>
    <lineage>
        <taxon>Eukaryota</taxon>
        <taxon>Fungi</taxon>
        <taxon>Dikarya</taxon>
        <taxon>Ascomycota</taxon>
        <taxon>Pezizomycotina</taxon>
        <taxon>Sordariomycetes</taxon>
        <taxon>Xylariomycetidae</taxon>
        <taxon>Xylariales</taxon>
        <taxon>Xylariaceae</taxon>
        <taxon>Xylaria</taxon>
    </lineage>
</organism>
<feature type="compositionally biased region" description="Basic and acidic residues" evidence="1">
    <location>
        <begin position="151"/>
        <end position="169"/>
    </location>
</feature>
<feature type="compositionally biased region" description="Polar residues" evidence="1">
    <location>
        <begin position="1"/>
        <end position="12"/>
    </location>
</feature>
<name>A0A9W8NBC7_9PEZI</name>
<protein>
    <submittedName>
        <fullName evidence="2">Uncharacterized protein</fullName>
    </submittedName>
</protein>
<proteinExistence type="predicted"/>
<dbReference type="AlphaFoldDB" id="A0A9W8NBC7"/>
<reference evidence="2" key="1">
    <citation type="submission" date="2022-07" db="EMBL/GenBank/DDBJ databases">
        <title>Genome Sequence of Xylaria arbuscula.</title>
        <authorList>
            <person name="Buettner E."/>
        </authorList>
    </citation>
    <scope>NUCLEOTIDE SEQUENCE</scope>
    <source>
        <strain evidence="2">VT107</strain>
    </source>
</reference>
<evidence type="ECO:0000256" key="1">
    <source>
        <dbReference type="SAM" id="MobiDB-lite"/>
    </source>
</evidence>
<feature type="region of interest" description="Disordered" evidence="1">
    <location>
        <begin position="1"/>
        <end position="169"/>
    </location>
</feature>
<sequence>MSNASSISSNDFDSAPGSYTGKPRDAEDPYGSALNLGEQSDQGESAGSEPMFNFRSLAEVVGVSIDGEEDHPDNKLKYEGKSEHHEEAQGEHVEHVVSPRAQVPETGDGEQRKPTAIDTTSHPQTRPVESLPDLLVTPETPAPIDDDDEDAKQLGHHLDTKRRSNEVTQ</sequence>
<evidence type="ECO:0000313" key="2">
    <source>
        <dbReference type="EMBL" id="KAJ3567074.1"/>
    </source>
</evidence>
<evidence type="ECO:0000313" key="3">
    <source>
        <dbReference type="Proteomes" id="UP001148614"/>
    </source>
</evidence>
<comment type="caution">
    <text evidence="2">The sequence shown here is derived from an EMBL/GenBank/DDBJ whole genome shotgun (WGS) entry which is preliminary data.</text>
</comment>
<dbReference type="EMBL" id="JANPWZ010001281">
    <property type="protein sequence ID" value="KAJ3567074.1"/>
    <property type="molecule type" value="Genomic_DNA"/>
</dbReference>